<comment type="caution">
    <text evidence="10">The sequence shown here is derived from an EMBL/GenBank/DDBJ whole genome shotgun (WGS) entry which is preliminary data.</text>
</comment>
<comment type="subcellular location">
    <subcellularLocation>
        <location evidence="1">Cell membrane</location>
        <topology evidence="1">Multi-pass membrane protein</topology>
    </subcellularLocation>
</comment>
<dbReference type="Pfam" id="PF12704">
    <property type="entry name" value="MacB_PCD"/>
    <property type="match status" value="2"/>
</dbReference>
<keyword evidence="12" id="KW-1185">Reference proteome</keyword>
<organism evidence="10 11">
    <name type="scientific">Flagellimonas taeanensis</name>
    <dbReference type="NCBI Taxonomy" id="1005926"/>
    <lineage>
        <taxon>Bacteria</taxon>
        <taxon>Pseudomonadati</taxon>
        <taxon>Bacteroidota</taxon>
        <taxon>Flavobacteriia</taxon>
        <taxon>Flavobacteriales</taxon>
        <taxon>Flavobacteriaceae</taxon>
        <taxon>Flagellimonas</taxon>
    </lineage>
</organism>
<feature type="transmembrane region" description="Helical" evidence="6">
    <location>
        <begin position="20"/>
        <end position="41"/>
    </location>
</feature>
<dbReference type="InterPro" id="IPR050250">
    <property type="entry name" value="Macrolide_Exporter_MacB"/>
</dbReference>
<dbReference type="InterPro" id="IPR003838">
    <property type="entry name" value="ABC3_permease_C"/>
</dbReference>
<evidence type="ECO:0000313" key="11">
    <source>
        <dbReference type="Proteomes" id="UP000184031"/>
    </source>
</evidence>
<feature type="transmembrane region" description="Helical" evidence="6">
    <location>
        <begin position="282"/>
        <end position="303"/>
    </location>
</feature>
<dbReference type="AlphaFoldDB" id="A0A1M6Q4X2"/>
<dbReference type="Proteomes" id="UP000184031">
    <property type="component" value="Unassembled WGS sequence"/>
</dbReference>
<accession>A0A1M6Q4X2</accession>
<dbReference type="PANTHER" id="PTHR30572">
    <property type="entry name" value="MEMBRANE COMPONENT OF TRANSPORTER-RELATED"/>
    <property type="match status" value="1"/>
</dbReference>
<dbReference type="Proteomes" id="UP000198940">
    <property type="component" value="Unassembled WGS sequence"/>
</dbReference>
<dbReference type="GO" id="GO:0022857">
    <property type="term" value="F:transmembrane transporter activity"/>
    <property type="evidence" value="ECO:0007669"/>
    <property type="project" value="TreeGrafter"/>
</dbReference>
<dbReference type="GO" id="GO:0005886">
    <property type="term" value="C:plasma membrane"/>
    <property type="evidence" value="ECO:0007669"/>
    <property type="project" value="UniProtKB-SubCell"/>
</dbReference>
<keyword evidence="2" id="KW-1003">Cell membrane</keyword>
<evidence type="ECO:0000256" key="1">
    <source>
        <dbReference type="ARBA" id="ARBA00004651"/>
    </source>
</evidence>
<dbReference type="Pfam" id="PF02687">
    <property type="entry name" value="FtsX"/>
    <property type="match status" value="2"/>
</dbReference>
<name>A0A1M6Q4X2_9FLAO</name>
<dbReference type="OrthoDB" id="5933722at2"/>
<evidence type="ECO:0000313" key="12">
    <source>
        <dbReference type="Proteomes" id="UP000198940"/>
    </source>
</evidence>
<feature type="transmembrane region" description="Helical" evidence="6">
    <location>
        <begin position="724"/>
        <end position="743"/>
    </location>
</feature>
<feature type="domain" description="MacB-like periplasmic core" evidence="8">
    <location>
        <begin position="432"/>
        <end position="613"/>
    </location>
</feature>
<dbReference type="PROSITE" id="PS51257">
    <property type="entry name" value="PROKAR_LIPOPROTEIN"/>
    <property type="match status" value="1"/>
</dbReference>
<feature type="transmembrane region" description="Helical" evidence="6">
    <location>
        <begin position="669"/>
        <end position="697"/>
    </location>
</feature>
<sequence length="795" mass="89379">MIKNHFKIAWRSLTKRKGFAFINIFGLSLGFGCSILVFLFVSHHLRYDNFHANVERIYRVNTEEHRDIIDYEAAVPPGFANAFKQDYDYAEIVAKNVTKDNWLVTTENGTGKKQFKADVAFTETGFFEIFNYPLIDGSNGAPISEPNTALITENLAQTIFGDTDPINQTFVLENSETIRVTGVLKDLPKTTLTQSQIFVSFETLKSYDEFTSSENWGGINSSLHCYVLMRPNQDIAQIEEQLKGYVQKFRPDHKNVHHYKLQQLSDIHFDKRYEGGMDPKTLWIFSFVGLFILVVASINFINISTAQSTYRSKEVGVRKVLGSFRGQLFWQFMAETFIICISALVLGAGLCLLALPSFNTVFDMELSIQELLNVKFFVFVLSILALVTLLAGSYPGAVLTRIAPVLALKRKISHNDAGGYLTRKTLVVTQFVISIVLIIGTTVVGKQLKYAINSDLGFEKESIVMVEIPDDIESIKLQGLKDRMTKNSGVEIVTACFASPGAGNNSWGTSVKFNNNPESEEFNLQVKAGDKNYLDVFNLKLVAGREFYEKDSVDEVIVNEDFVRKVGLSNPQEALDKSIIINGDLVKGRIVGVVADFHDEDFHSKINPIFIAPHPMLYTDLAIKINLANAKGALQHIEKEWSATFPDYIFEYAFLDARVAQLYESEQRFLSLIGVFSGLAIFIGCLGIYGLILFFIVQKTKEIGIRKVLGGSIQHLVGIVIQDFFKLIIIAGVIAAPVAWYFMNRWLETFEYRTNLSWWIFVLAVAVVMAITLITIIYQALKAALTNPIKSLRTE</sequence>
<feature type="transmembrane region" description="Helical" evidence="6">
    <location>
        <begin position="425"/>
        <end position="445"/>
    </location>
</feature>
<proteinExistence type="predicted"/>
<dbReference type="PANTHER" id="PTHR30572:SF18">
    <property type="entry name" value="ABC-TYPE MACROLIDE FAMILY EXPORT SYSTEM PERMEASE COMPONENT 2"/>
    <property type="match status" value="1"/>
</dbReference>
<keyword evidence="3 6" id="KW-0812">Transmembrane</keyword>
<evidence type="ECO:0000259" key="7">
    <source>
        <dbReference type="Pfam" id="PF02687"/>
    </source>
</evidence>
<feature type="transmembrane region" description="Helical" evidence="6">
    <location>
        <begin position="376"/>
        <end position="404"/>
    </location>
</feature>
<evidence type="ECO:0000256" key="2">
    <source>
        <dbReference type="ARBA" id="ARBA00022475"/>
    </source>
</evidence>
<protein>
    <submittedName>
        <fullName evidence="10">Duplicated orphan permease</fullName>
    </submittedName>
</protein>
<feature type="transmembrane region" description="Helical" evidence="6">
    <location>
        <begin position="758"/>
        <end position="781"/>
    </location>
</feature>
<feature type="transmembrane region" description="Helical" evidence="6">
    <location>
        <begin position="328"/>
        <end position="356"/>
    </location>
</feature>
<evidence type="ECO:0000256" key="5">
    <source>
        <dbReference type="ARBA" id="ARBA00023136"/>
    </source>
</evidence>
<dbReference type="EMBL" id="FOKU01000001">
    <property type="protein sequence ID" value="SFB69089.1"/>
    <property type="molecule type" value="Genomic_DNA"/>
</dbReference>
<evidence type="ECO:0000313" key="9">
    <source>
        <dbReference type="EMBL" id="SFB69089.1"/>
    </source>
</evidence>
<dbReference type="EMBL" id="FRAT01000001">
    <property type="protein sequence ID" value="SHK15173.1"/>
    <property type="molecule type" value="Genomic_DNA"/>
</dbReference>
<evidence type="ECO:0000313" key="10">
    <source>
        <dbReference type="EMBL" id="SHK15173.1"/>
    </source>
</evidence>
<evidence type="ECO:0000259" key="8">
    <source>
        <dbReference type="Pfam" id="PF12704"/>
    </source>
</evidence>
<dbReference type="STRING" id="1055723.SAMN05216293_0446"/>
<reference evidence="10 11" key="1">
    <citation type="submission" date="2016-11" db="EMBL/GenBank/DDBJ databases">
        <authorList>
            <person name="Varghese N."/>
            <person name="Submissions S."/>
        </authorList>
    </citation>
    <scope>NUCLEOTIDE SEQUENCE [LARGE SCALE GENOMIC DNA]</scope>
    <source>
        <strain evidence="10 11">CGMCC 1.12174</strain>
        <strain evidence="9 12">DSM 26351</strain>
    </source>
</reference>
<dbReference type="RefSeq" id="WP_072876367.1">
    <property type="nucleotide sequence ID" value="NZ_FOKU01000001.1"/>
</dbReference>
<dbReference type="InterPro" id="IPR025857">
    <property type="entry name" value="MacB_PCD"/>
</dbReference>
<evidence type="ECO:0000256" key="4">
    <source>
        <dbReference type="ARBA" id="ARBA00022989"/>
    </source>
</evidence>
<feature type="domain" description="MacB-like periplasmic core" evidence="8">
    <location>
        <begin position="21"/>
        <end position="243"/>
    </location>
</feature>
<feature type="domain" description="ABC3 transporter permease C-terminal" evidence="7">
    <location>
        <begin position="675"/>
        <end position="787"/>
    </location>
</feature>
<gene>
    <name evidence="9" type="ORF">SAMN04487891_101439</name>
    <name evidence="10" type="ORF">SAMN05216293_0446</name>
</gene>
<evidence type="ECO:0000256" key="6">
    <source>
        <dbReference type="SAM" id="Phobius"/>
    </source>
</evidence>
<evidence type="ECO:0000256" key="3">
    <source>
        <dbReference type="ARBA" id="ARBA00022692"/>
    </source>
</evidence>
<keyword evidence="4 6" id="KW-1133">Transmembrane helix</keyword>
<keyword evidence="5 6" id="KW-0472">Membrane</keyword>
<feature type="domain" description="ABC3 transporter permease C-terminal" evidence="7">
    <location>
        <begin position="287"/>
        <end position="402"/>
    </location>
</feature>